<dbReference type="InterPro" id="IPR050425">
    <property type="entry name" value="NAD(P)_dehydrat-like"/>
</dbReference>
<dbReference type="OrthoDB" id="2735536at2759"/>
<dbReference type="SUPFAM" id="SSF51735">
    <property type="entry name" value="NAD(P)-binding Rossmann-fold domains"/>
    <property type="match status" value="1"/>
</dbReference>
<keyword evidence="1" id="KW-0560">Oxidoreductase</keyword>
<evidence type="ECO:0000256" key="1">
    <source>
        <dbReference type="ARBA" id="ARBA00023002"/>
    </source>
</evidence>
<evidence type="ECO:0000313" key="3">
    <source>
        <dbReference type="EMBL" id="OVA05622.1"/>
    </source>
</evidence>
<gene>
    <name evidence="3" type="ORF">BVC80_8417g4</name>
</gene>
<dbReference type="Pfam" id="PF01370">
    <property type="entry name" value="Epimerase"/>
    <property type="match status" value="1"/>
</dbReference>
<evidence type="ECO:0000259" key="2">
    <source>
        <dbReference type="Pfam" id="PF01370"/>
    </source>
</evidence>
<dbReference type="InParanoid" id="A0A200Q5C7"/>
<dbReference type="STRING" id="56857.A0A200Q5C7"/>
<dbReference type="Proteomes" id="UP000195402">
    <property type="component" value="Unassembled WGS sequence"/>
</dbReference>
<protein>
    <submittedName>
        <fullName evidence="3">NAD-dependent epimerase/dehydratase</fullName>
    </submittedName>
</protein>
<dbReference type="FunCoup" id="A0A200Q5C7">
    <property type="interactions" value="90"/>
</dbReference>
<dbReference type="PANTHER" id="PTHR10366">
    <property type="entry name" value="NAD DEPENDENT EPIMERASE/DEHYDRATASE"/>
    <property type="match status" value="1"/>
</dbReference>
<reference evidence="3 4" key="1">
    <citation type="journal article" date="2017" name="Mol. Plant">
        <title>The Genome of Medicinal Plant Macleaya cordata Provides New Insights into Benzylisoquinoline Alkaloids Metabolism.</title>
        <authorList>
            <person name="Liu X."/>
            <person name="Liu Y."/>
            <person name="Huang P."/>
            <person name="Ma Y."/>
            <person name="Qing Z."/>
            <person name="Tang Q."/>
            <person name="Cao H."/>
            <person name="Cheng P."/>
            <person name="Zheng Y."/>
            <person name="Yuan Z."/>
            <person name="Zhou Y."/>
            <person name="Liu J."/>
            <person name="Tang Z."/>
            <person name="Zhuo Y."/>
            <person name="Zhang Y."/>
            <person name="Yu L."/>
            <person name="Huang J."/>
            <person name="Yang P."/>
            <person name="Peng Q."/>
            <person name="Zhang J."/>
            <person name="Jiang W."/>
            <person name="Zhang Z."/>
            <person name="Lin K."/>
            <person name="Ro D.K."/>
            <person name="Chen X."/>
            <person name="Xiong X."/>
            <person name="Shang Y."/>
            <person name="Huang S."/>
            <person name="Zeng J."/>
        </authorList>
    </citation>
    <scope>NUCLEOTIDE SEQUENCE [LARGE SCALE GENOMIC DNA]</scope>
    <source>
        <strain evidence="4">cv. BLH2017</strain>
        <tissue evidence="3">Root</tissue>
    </source>
</reference>
<dbReference type="InterPro" id="IPR001509">
    <property type="entry name" value="Epimerase_deHydtase"/>
</dbReference>
<dbReference type="GO" id="GO:0016616">
    <property type="term" value="F:oxidoreductase activity, acting on the CH-OH group of donors, NAD or NADP as acceptor"/>
    <property type="evidence" value="ECO:0007669"/>
    <property type="project" value="TreeGrafter"/>
</dbReference>
<proteinExistence type="predicted"/>
<name>A0A200Q5C7_MACCD</name>
<dbReference type="OMA" id="CEKMQLW"/>
<dbReference type="InterPro" id="IPR036291">
    <property type="entry name" value="NAD(P)-bd_dom_sf"/>
</dbReference>
<keyword evidence="4" id="KW-1185">Reference proteome</keyword>
<dbReference type="EMBL" id="MVGT01003053">
    <property type="protein sequence ID" value="OVA05622.1"/>
    <property type="molecule type" value="Genomic_DNA"/>
</dbReference>
<dbReference type="PANTHER" id="PTHR10366:SF821">
    <property type="entry name" value="TETRAKETIDE ALPHA-PYRONE REDUCTASE 1"/>
    <property type="match status" value="1"/>
</dbReference>
<dbReference type="CDD" id="cd08958">
    <property type="entry name" value="FR_SDR_e"/>
    <property type="match status" value="1"/>
</dbReference>
<comment type="caution">
    <text evidence="3">The sequence shown here is derived from an EMBL/GenBank/DDBJ whole genome shotgun (WGS) entry which is preliminary data.</text>
</comment>
<feature type="domain" description="NAD-dependent epimerase/dehydratase" evidence="2">
    <location>
        <begin position="11"/>
        <end position="240"/>
    </location>
</feature>
<organism evidence="3 4">
    <name type="scientific">Macleaya cordata</name>
    <name type="common">Five-seeded plume-poppy</name>
    <name type="synonym">Bocconia cordata</name>
    <dbReference type="NCBI Taxonomy" id="56857"/>
    <lineage>
        <taxon>Eukaryota</taxon>
        <taxon>Viridiplantae</taxon>
        <taxon>Streptophyta</taxon>
        <taxon>Embryophyta</taxon>
        <taxon>Tracheophyta</taxon>
        <taxon>Spermatophyta</taxon>
        <taxon>Magnoliopsida</taxon>
        <taxon>Ranunculales</taxon>
        <taxon>Papaveraceae</taxon>
        <taxon>Papaveroideae</taxon>
        <taxon>Macleaya</taxon>
    </lineage>
</organism>
<sequence length="318" mass="35852">MEMEHQKKGKVCVTGASGYLASWLIKRLLLAGYHVTGTVRDPGNYEKVAHLWELEGAKERLKLVKADLMVENSFDDAIMGCDGVFHTASPAEILDPAIKGTLNVLRSCKKNPSLKRVVLTSSSSTVRVRDDFDPQIPFDESSWTSEELCQRLQIWYALSKTLAEKAAWEYCKQNQIDLVTVLPSFVIGPSLPRELCATASDVLGLLKGETEKFRWHGRMGYVHIDDVALCHILVYEDANAEGRFLCSSKVIDNNELASFLSSRYPSLPIPKRFEHLDRPNYEFNTSKVKNLGFKFKGIEEMFDDCIASLKEQGHLLFV</sequence>
<dbReference type="FunFam" id="3.40.50.720:FF:000085">
    <property type="entry name" value="Dihydroflavonol reductase"/>
    <property type="match status" value="1"/>
</dbReference>
<accession>A0A200Q5C7</accession>
<evidence type="ECO:0000313" key="4">
    <source>
        <dbReference type="Proteomes" id="UP000195402"/>
    </source>
</evidence>
<dbReference type="Gene3D" id="3.40.50.720">
    <property type="entry name" value="NAD(P)-binding Rossmann-like Domain"/>
    <property type="match status" value="1"/>
</dbReference>
<dbReference type="AlphaFoldDB" id="A0A200Q5C7"/>